<feature type="region of interest" description="Disordered" evidence="1">
    <location>
        <begin position="1"/>
        <end position="22"/>
    </location>
</feature>
<reference evidence="2 3" key="1">
    <citation type="submission" date="2018-05" db="EMBL/GenBank/DDBJ databases">
        <title>Streptococcus from otitis media.</title>
        <authorList>
            <person name="Wayes A.M."/>
            <person name="Jakubovics N.S."/>
        </authorList>
    </citation>
    <scope>NUCLEOTIDE SEQUENCE [LARGE SCALE GENOMIC DNA]</scope>
    <source>
        <strain evidence="2 3">NU39</strain>
    </source>
</reference>
<evidence type="ECO:0000313" key="3">
    <source>
        <dbReference type="Proteomes" id="UP000289921"/>
    </source>
</evidence>
<dbReference type="EMBL" id="QEWK01000070">
    <property type="protein sequence ID" value="RXX19768.1"/>
    <property type="molecule type" value="Genomic_DNA"/>
</dbReference>
<name>A0A4Q2FFH3_STROR</name>
<accession>A0A4Q2FFH3</accession>
<dbReference type="AlphaFoldDB" id="A0A4Q2FFH3"/>
<gene>
    <name evidence="2" type="ORF">DF217_10395</name>
</gene>
<protein>
    <submittedName>
        <fullName evidence="2">Uncharacterized protein</fullName>
    </submittedName>
</protein>
<organism evidence="2 3">
    <name type="scientific">Streptococcus oralis</name>
    <dbReference type="NCBI Taxonomy" id="1303"/>
    <lineage>
        <taxon>Bacteria</taxon>
        <taxon>Bacillati</taxon>
        <taxon>Bacillota</taxon>
        <taxon>Bacilli</taxon>
        <taxon>Lactobacillales</taxon>
        <taxon>Streptococcaceae</taxon>
        <taxon>Streptococcus</taxon>
    </lineage>
</organism>
<evidence type="ECO:0000313" key="2">
    <source>
        <dbReference type="EMBL" id="RXX19768.1"/>
    </source>
</evidence>
<proteinExistence type="predicted"/>
<dbReference type="Proteomes" id="UP000289921">
    <property type="component" value="Unassembled WGS sequence"/>
</dbReference>
<evidence type="ECO:0000256" key="1">
    <source>
        <dbReference type="SAM" id="MobiDB-lite"/>
    </source>
</evidence>
<comment type="caution">
    <text evidence="2">The sequence shown here is derived from an EMBL/GenBank/DDBJ whole genome shotgun (WGS) entry which is preliminary data.</text>
</comment>
<sequence length="81" mass="9129">MTAPTAEEGIQRATVATKRGPGPVSNYGQGSWLVKYKQLLPPLQQLKQVKGATKLYLHAEAQINIIKQYEKIHQISRTERK</sequence>